<comment type="caution">
    <text evidence="2">The sequence shown here is derived from an EMBL/GenBank/DDBJ whole genome shotgun (WGS) entry which is preliminary data.</text>
</comment>
<dbReference type="InterPro" id="IPR052026">
    <property type="entry name" value="ExeA_AAA_ATPase_DNA-bind"/>
</dbReference>
<dbReference type="InterPro" id="IPR003593">
    <property type="entry name" value="AAA+_ATPase"/>
</dbReference>
<dbReference type="InterPro" id="IPR027417">
    <property type="entry name" value="P-loop_NTPase"/>
</dbReference>
<dbReference type="PANTHER" id="PTHR35894:SF1">
    <property type="entry name" value="PHOSPHORIBULOKINASE _ URIDINE KINASE FAMILY"/>
    <property type="match status" value="1"/>
</dbReference>
<dbReference type="AlphaFoldDB" id="T1CH31"/>
<protein>
    <submittedName>
        <fullName evidence="2">AAA ATPase</fullName>
    </submittedName>
</protein>
<dbReference type="SMART" id="SM00382">
    <property type="entry name" value="AAA"/>
    <property type="match status" value="1"/>
</dbReference>
<dbReference type="PANTHER" id="PTHR35894">
    <property type="entry name" value="GENERAL SECRETION PATHWAY PROTEIN A-RELATED"/>
    <property type="match status" value="1"/>
</dbReference>
<feature type="domain" description="AAA+ ATPase" evidence="1">
    <location>
        <begin position="45"/>
        <end position="192"/>
    </location>
</feature>
<dbReference type="SUPFAM" id="SSF52540">
    <property type="entry name" value="P-loop containing nucleoside triphosphate hydrolases"/>
    <property type="match status" value="1"/>
</dbReference>
<evidence type="ECO:0000259" key="1">
    <source>
        <dbReference type="SMART" id="SM00382"/>
    </source>
</evidence>
<dbReference type="InterPro" id="IPR049945">
    <property type="entry name" value="AAA_22"/>
</dbReference>
<proteinExistence type="predicted"/>
<dbReference type="Pfam" id="PF13401">
    <property type="entry name" value="AAA_22"/>
    <property type="match status" value="1"/>
</dbReference>
<sequence length="248" mass="26811">MSIEQIRSHFGFTKMPFSKDLAPSMLHRHHGHQEALARISFLVAEQAIGVLTGEVGSGKTVAARAAMAQLEPSRHSVIYLANPAIGARGIYAEIVARLGGEPRFFKSALISQASELLAKEVAERGRRVVVIVDESHLLDAGQLEELRLLTNAEMDSASPFALLLLGQPSLRARLRLGSFAALDQRVTLRYALPPMSSDETSSYVSHHLTLCGRSDTLFSEDALSSIHQGGRGLPRAVNNLARQALVAA</sequence>
<dbReference type="EMBL" id="AUZX01000056">
    <property type="protein sequence ID" value="EQD81203.1"/>
    <property type="molecule type" value="Genomic_DNA"/>
</dbReference>
<reference evidence="2" key="1">
    <citation type="submission" date="2013-08" db="EMBL/GenBank/DDBJ databases">
        <authorList>
            <person name="Mendez C."/>
            <person name="Richter M."/>
            <person name="Ferrer M."/>
            <person name="Sanchez J."/>
        </authorList>
    </citation>
    <scope>NUCLEOTIDE SEQUENCE</scope>
</reference>
<gene>
    <name evidence="2" type="ORF">B1A_00076</name>
</gene>
<accession>T1CH31</accession>
<dbReference type="GO" id="GO:0016887">
    <property type="term" value="F:ATP hydrolysis activity"/>
    <property type="evidence" value="ECO:0007669"/>
    <property type="project" value="InterPro"/>
</dbReference>
<evidence type="ECO:0000313" key="2">
    <source>
        <dbReference type="EMBL" id="EQD81203.1"/>
    </source>
</evidence>
<reference evidence="2" key="2">
    <citation type="journal article" date="2014" name="ISME J.">
        <title>Microbial stratification in low pH oxic and suboxic macroscopic growths along an acid mine drainage.</title>
        <authorList>
            <person name="Mendez-Garcia C."/>
            <person name="Mesa V."/>
            <person name="Sprenger R.R."/>
            <person name="Richter M."/>
            <person name="Diez M.S."/>
            <person name="Solano J."/>
            <person name="Bargiela R."/>
            <person name="Golyshina O.V."/>
            <person name="Manteca A."/>
            <person name="Ramos J.L."/>
            <person name="Gallego J.R."/>
            <person name="Llorente I."/>
            <person name="Martins Dos Santos V.A."/>
            <person name="Jensen O.N."/>
            <person name="Pelaez A.I."/>
            <person name="Sanchez J."/>
            <person name="Ferrer M."/>
        </authorList>
    </citation>
    <scope>NUCLEOTIDE SEQUENCE</scope>
</reference>
<dbReference type="CDD" id="cd00009">
    <property type="entry name" value="AAA"/>
    <property type="match status" value="1"/>
</dbReference>
<name>T1CH31_9ZZZZ</name>
<dbReference type="Gene3D" id="3.40.50.300">
    <property type="entry name" value="P-loop containing nucleotide triphosphate hydrolases"/>
    <property type="match status" value="1"/>
</dbReference>
<organism evidence="2">
    <name type="scientific">mine drainage metagenome</name>
    <dbReference type="NCBI Taxonomy" id="410659"/>
    <lineage>
        <taxon>unclassified sequences</taxon>
        <taxon>metagenomes</taxon>
        <taxon>ecological metagenomes</taxon>
    </lineage>
</organism>
<feature type="non-terminal residue" evidence="2">
    <location>
        <position position="248"/>
    </location>
</feature>